<dbReference type="EMBL" id="BEHT01000009">
    <property type="protein sequence ID" value="GBC98346.1"/>
    <property type="molecule type" value="Genomic_DNA"/>
</dbReference>
<sequence length="113" mass="13194">MQTHTPHDAVVATHDIGAIGFFSRRYIFGTQALIHADVARRLPTLWEDAEAMLTELRRHKVAYLVVNDAWRLVVERPELFERLHGAPGWNLDDKVRFCVFRLHRERRGHEAGR</sequence>
<dbReference type="Proteomes" id="UP000236173">
    <property type="component" value="Unassembled WGS sequence"/>
</dbReference>
<accession>A0A2H5XAX8</accession>
<proteinExistence type="predicted"/>
<dbReference type="AlphaFoldDB" id="A0A2H5XAX8"/>
<organism evidence="1 2">
    <name type="scientific">Candidatus Fervidibacter japonicus</name>
    <dbReference type="NCBI Taxonomy" id="2035412"/>
    <lineage>
        <taxon>Bacteria</taxon>
        <taxon>Candidatus Fervidibacterota</taxon>
        <taxon>Candidatus Fervidibacter</taxon>
    </lineage>
</organism>
<evidence type="ECO:0000313" key="2">
    <source>
        <dbReference type="Proteomes" id="UP000236173"/>
    </source>
</evidence>
<name>A0A2H5XAX8_9BACT</name>
<comment type="caution">
    <text evidence="1">The sequence shown here is derived from an EMBL/GenBank/DDBJ whole genome shotgun (WGS) entry which is preliminary data.</text>
</comment>
<gene>
    <name evidence="1" type="ORF">HRbin17_00848</name>
</gene>
<evidence type="ECO:0000313" key="1">
    <source>
        <dbReference type="EMBL" id="GBC98346.1"/>
    </source>
</evidence>
<reference evidence="2" key="1">
    <citation type="submission" date="2017-09" db="EMBL/GenBank/DDBJ databases">
        <title>Metaegenomics of thermophilic ammonia-oxidizing enrichment culture.</title>
        <authorList>
            <person name="Kato S."/>
            <person name="Suzuki K."/>
        </authorList>
    </citation>
    <scope>NUCLEOTIDE SEQUENCE [LARGE SCALE GENOMIC DNA]</scope>
</reference>
<protein>
    <submittedName>
        <fullName evidence="1">Uncharacterized protein</fullName>
    </submittedName>
</protein>